<sequence>MAETALSAPQGANAPFTSMAPPAALMRVLGRFDRQQLEGFIAVAIELADLQDGDPDCEGLCDEDEISRCTDFGLAVRSDGPGCVIGDPDRGVDDDGEETMAEDAFWHGPIINAGPGCPVADPGGCEHDGREQQDGY</sequence>
<dbReference type="RefSeq" id="WP_179406445.1">
    <property type="nucleotide sequence ID" value="NZ_BMGF01000001.1"/>
</dbReference>
<evidence type="ECO:0000256" key="1">
    <source>
        <dbReference type="SAM" id="MobiDB-lite"/>
    </source>
</evidence>
<feature type="compositionally biased region" description="Basic and acidic residues" evidence="1">
    <location>
        <begin position="124"/>
        <end position="136"/>
    </location>
</feature>
<keyword evidence="3" id="KW-1185">Reference proteome</keyword>
<reference evidence="2 3" key="1">
    <citation type="submission" date="2020-07" db="EMBL/GenBank/DDBJ databases">
        <title>Genomic Encyclopedia of Type Strains, Phase IV (KMG-IV): sequencing the most valuable type-strain genomes for metagenomic binning, comparative biology and taxonomic classification.</title>
        <authorList>
            <person name="Goeker M."/>
        </authorList>
    </citation>
    <scope>NUCLEOTIDE SEQUENCE [LARGE SCALE GENOMIC DNA]</scope>
    <source>
        <strain evidence="2 3">DSM 29043</strain>
    </source>
</reference>
<dbReference type="AlphaFoldDB" id="A0A7Y9XWT5"/>
<dbReference type="EMBL" id="JACBZF010000001">
    <property type="protein sequence ID" value="NYH94543.1"/>
    <property type="molecule type" value="Genomic_DNA"/>
</dbReference>
<name>A0A7Y9XWT5_9SPHN</name>
<evidence type="ECO:0000313" key="2">
    <source>
        <dbReference type="EMBL" id="NYH94543.1"/>
    </source>
</evidence>
<protein>
    <submittedName>
        <fullName evidence="2">Uncharacterized protein</fullName>
    </submittedName>
</protein>
<comment type="caution">
    <text evidence="2">The sequence shown here is derived from an EMBL/GenBank/DDBJ whole genome shotgun (WGS) entry which is preliminary data.</text>
</comment>
<organism evidence="2 3">
    <name type="scientific">Novosphingobium marinum</name>
    <dbReference type="NCBI Taxonomy" id="1514948"/>
    <lineage>
        <taxon>Bacteria</taxon>
        <taxon>Pseudomonadati</taxon>
        <taxon>Pseudomonadota</taxon>
        <taxon>Alphaproteobacteria</taxon>
        <taxon>Sphingomonadales</taxon>
        <taxon>Sphingomonadaceae</taxon>
        <taxon>Novosphingobium</taxon>
    </lineage>
</organism>
<evidence type="ECO:0000313" key="3">
    <source>
        <dbReference type="Proteomes" id="UP000522081"/>
    </source>
</evidence>
<gene>
    <name evidence="2" type="ORF">FHS75_000848</name>
</gene>
<dbReference type="Proteomes" id="UP000522081">
    <property type="component" value="Unassembled WGS sequence"/>
</dbReference>
<accession>A0A7Y9XWT5</accession>
<feature type="region of interest" description="Disordered" evidence="1">
    <location>
        <begin position="117"/>
        <end position="136"/>
    </location>
</feature>
<proteinExistence type="predicted"/>